<evidence type="ECO:0000256" key="2">
    <source>
        <dbReference type="ARBA" id="ARBA00007362"/>
    </source>
</evidence>
<dbReference type="AlphaFoldDB" id="A0A1C5K8P3"/>
<feature type="domain" description="EamA" evidence="8">
    <location>
        <begin position="143"/>
        <end position="277"/>
    </location>
</feature>
<evidence type="ECO:0000256" key="1">
    <source>
        <dbReference type="ARBA" id="ARBA00004141"/>
    </source>
</evidence>
<protein>
    <submittedName>
        <fullName evidence="9">Probable blue pigment (Indigoidine) exporter</fullName>
    </submittedName>
</protein>
<name>A0A1C5K8P3_9ACTN</name>
<dbReference type="Pfam" id="PF00892">
    <property type="entry name" value="EamA"/>
    <property type="match status" value="2"/>
</dbReference>
<dbReference type="PANTHER" id="PTHR32322:SF2">
    <property type="entry name" value="EAMA DOMAIN-CONTAINING PROTEIN"/>
    <property type="match status" value="1"/>
</dbReference>
<feature type="transmembrane region" description="Helical" evidence="7">
    <location>
        <begin position="262"/>
        <end position="280"/>
    </location>
</feature>
<evidence type="ECO:0000313" key="9">
    <source>
        <dbReference type="EMBL" id="SCG79084.1"/>
    </source>
</evidence>
<keyword evidence="10" id="KW-1185">Reference proteome</keyword>
<dbReference type="InterPro" id="IPR037185">
    <property type="entry name" value="EmrE-like"/>
</dbReference>
<accession>A0A1C5K8P3</accession>
<evidence type="ECO:0000256" key="7">
    <source>
        <dbReference type="SAM" id="Phobius"/>
    </source>
</evidence>
<dbReference type="SUPFAM" id="SSF103481">
    <property type="entry name" value="Multidrug resistance efflux transporter EmrE"/>
    <property type="match status" value="2"/>
</dbReference>
<dbReference type="EMBL" id="FMDM01000024">
    <property type="protein sequence ID" value="SCG79084.1"/>
    <property type="molecule type" value="Genomic_DNA"/>
</dbReference>
<evidence type="ECO:0000256" key="3">
    <source>
        <dbReference type="ARBA" id="ARBA00022692"/>
    </source>
</evidence>
<feature type="transmembrane region" description="Helical" evidence="7">
    <location>
        <begin position="207"/>
        <end position="225"/>
    </location>
</feature>
<feature type="compositionally biased region" description="Low complexity" evidence="6">
    <location>
        <begin position="344"/>
        <end position="379"/>
    </location>
</feature>
<gene>
    <name evidence="9" type="ORF">GA0070213_12426</name>
</gene>
<organism evidence="9 10">
    <name type="scientific">Micromonospora humi</name>
    <dbReference type="NCBI Taxonomy" id="745366"/>
    <lineage>
        <taxon>Bacteria</taxon>
        <taxon>Bacillati</taxon>
        <taxon>Actinomycetota</taxon>
        <taxon>Actinomycetes</taxon>
        <taxon>Micromonosporales</taxon>
        <taxon>Micromonosporaceae</taxon>
        <taxon>Micromonospora</taxon>
    </lineage>
</organism>
<dbReference type="Gene3D" id="1.10.3730.20">
    <property type="match status" value="1"/>
</dbReference>
<sequence length="417" mass="41639">MTRRTDVALTALAPATWGTTYLVTAELLPADRPLWAGAVRALPAGLLLLAVTRRRPHGIWWGRAALLGTLNIGAFFPLLFVAAYRLPGGTAAVLGAAQPLLVAALTVALLRDRPGRPALLAAVAAPAGVALVVLRPGAGLDPLGVAAGLAGTAAMAAGLVLTRRWGRPPGVGTLAATSWQLVAGGLLIVPVAAAVEGAPPAPDGPALLGYAWLGLVGTALAYVLWFRGAARLPVSRVSMLGALSPLTAAALGWLVLGQTLGPVQLAGFAVAVAAMVLGQLPGRTATGNQHDRPATGPEPDAPARTALGARTARSDQAEVDARPAGAKVGASPAQPARSRRHSSGRASSATASTTGSGSAPGGSSAAAAIGSANRCAAAGPASWERSSSQHTSSAVQPRPDRAAISRTSRTPTRVSSS</sequence>
<keyword evidence="3 7" id="KW-0812">Transmembrane</keyword>
<feature type="transmembrane region" description="Helical" evidence="7">
    <location>
        <begin position="143"/>
        <end position="162"/>
    </location>
</feature>
<proteinExistence type="inferred from homology"/>
<keyword evidence="4 7" id="KW-1133">Transmembrane helix</keyword>
<dbReference type="GO" id="GO:0016020">
    <property type="term" value="C:membrane"/>
    <property type="evidence" value="ECO:0007669"/>
    <property type="project" value="UniProtKB-SubCell"/>
</dbReference>
<feature type="transmembrane region" description="Helical" evidence="7">
    <location>
        <begin position="237"/>
        <end position="256"/>
    </location>
</feature>
<comment type="subcellular location">
    <subcellularLocation>
        <location evidence="1">Membrane</location>
        <topology evidence="1">Multi-pass membrane protein</topology>
    </subcellularLocation>
</comment>
<evidence type="ECO:0000313" key="10">
    <source>
        <dbReference type="Proteomes" id="UP000199360"/>
    </source>
</evidence>
<dbReference type="InterPro" id="IPR000620">
    <property type="entry name" value="EamA_dom"/>
</dbReference>
<dbReference type="STRING" id="745366.GA0070213_12426"/>
<evidence type="ECO:0000256" key="5">
    <source>
        <dbReference type="ARBA" id="ARBA00023136"/>
    </source>
</evidence>
<evidence type="ECO:0000256" key="4">
    <source>
        <dbReference type="ARBA" id="ARBA00022989"/>
    </source>
</evidence>
<keyword evidence="5 7" id="KW-0472">Membrane</keyword>
<feature type="region of interest" description="Disordered" evidence="6">
    <location>
        <begin position="283"/>
        <end position="417"/>
    </location>
</feature>
<feature type="transmembrane region" description="Helical" evidence="7">
    <location>
        <begin position="35"/>
        <end position="52"/>
    </location>
</feature>
<feature type="transmembrane region" description="Helical" evidence="7">
    <location>
        <begin position="90"/>
        <end position="110"/>
    </location>
</feature>
<dbReference type="OrthoDB" id="5430053at2"/>
<feature type="transmembrane region" description="Helical" evidence="7">
    <location>
        <begin position="174"/>
        <end position="195"/>
    </location>
</feature>
<dbReference type="InterPro" id="IPR050638">
    <property type="entry name" value="AA-Vitamin_Transporters"/>
</dbReference>
<feature type="domain" description="EamA" evidence="8">
    <location>
        <begin position="9"/>
        <end position="133"/>
    </location>
</feature>
<dbReference type="PANTHER" id="PTHR32322">
    <property type="entry name" value="INNER MEMBRANE TRANSPORTER"/>
    <property type="match status" value="1"/>
</dbReference>
<feature type="compositionally biased region" description="Basic and acidic residues" evidence="6">
    <location>
        <begin position="312"/>
        <end position="321"/>
    </location>
</feature>
<feature type="transmembrane region" description="Helical" evidence="7">
    <location>
        <begin position="117"/>
        <end position="137"/>
    </location>
</feature>
<evidence type="ECO:0000259" key="8">
    <source>
        <dbReference type="Pfam" id="PF00892"/>
    </source>
</evidence>
<dbReference type="Proteomes" id="UP000199360">
    <property type="component" value="Unassembled WGS sequence"/>
</dbReference>
<feature type="compositionally biased region" description="Polar residues" evidence="6">
    <location>
        <begin position="384"/>
        <end position="395"/>
    </location>
</feature>
<comment type="similarity">
    <text evidence="2">Belongs to the EamA transporter family.</text>
</comment>
<feature type="transmembrane region" description="Helical" evidence="7">
    <location>
        <begin position="64"/>
        <end position="84"/>
    </location>
</feature>
<feature type="compositionally biased region" description="Low complexity" evidence="6">
    <location>
        <begin position="405"/>
        <end position="417"/>
    </location>
</feature>
<reference evidence="10" key="1">
    <citation type="submission" date="2016-06" db="EMBL/GenBank/DDBJ databases">
        <authorList>
            <person name="Varghese N."/>
            <person name="Submissions Spin"/>
        </authorList>
    </citation>
    <scope>NUCLEOTIDE SEQUENCE [LARGE SCALE GENOMIC DNA]</scope>
    <source>
        <strain evidence="10">DSM 45647</strain>
    </source>
</reference>
<evidence type="ECO:0000256" key="6">
    <source>
        <dbReference type="SAM" id="MobiDB-lite"/>
    </source>
</evidence>